<dbReference type="Proteomes" id="UP000051789">
    <property type="component" value="Unassembled WGS sequence"/>
</dbReference>
<organism evidence="6 7">
    <name type="scientific">Lacticaseibacillus thailandensis DSM 22698 = JCM 13996</name>
    <dbReference type="NCBI Taxonomy" id="1423810"/>
    <lineage>
        <taxon>Bacteria</taxon>
        <taxon>Bacillati</taxon>
        <taxon>Bacillota</taxon>
        <taxon>Bacilli</taxon>
        <taxon>Lactobacillales</taxon>
        <taxon>Lactobacillaceae</taxon>
        <taxon>Lacticaseibacillus</taxon>
    </lineage>
</organism>
<keyword evidence="3" id="KW-0804">Transcription</keyword>
<evidence type="ECO:0000256" key="1">
    <source>
        <dbReference type="ARBA" id="ARBA00022737"/>
    </source>
</evidence>
<dbReference type="Pfam" id="PF00874">
    <property type="entry name" value="PRD"/>
    <property type="match status" value="1"/>
</dbReference>
<proteinExistence type="predicted"/>
<dbReference type="InterPro" id="IPR002178">
    <property type="entry name" value="PTS_EIIA_type-2_dom"/>
</dbReference>
<dbReference type="InterPro" id="IPR011608">
    <property type="entry name" value="PRD"/>
</dbReference>
<keyword evidence="7" id="KW-1185">Reference proteome</keyword>
<feature type="domain" description="PTS EIIA type-2" evidence="4">
    <location>
        <begin position="497"/>
        <end position="636"/>
    </location>
</feature>
<feature type="domain" description="PRD" evidence="5">
    <location>
        <begin position="283"/>
        <end position="390"/>
    </location>
</feature>
<dbReference type="PROSITE" id="PS51372">
    <property type="entry name" value="PRD_2"/>
    <property type="match status" value="1"/>
</dbReference>
<gene>
    <name evidence="6" type="ORF">FD19_GL000400</name>
</gene>
<dbReference type="InterPro" id="IPR013196">
    <property type="entry name" value="HTH_11"/>
</dbReference>
<accession>A0A0R2C8C7</accession>
<dbReference type="Gene3D" id="3.40.50.2300">
    <property type="match status" value="1"/>
</dbReference>
<dbReference type="GO" id="GO:0006355">
    <property type="term" value="P:regulation of DNA-templated transcription"/>
    <property type="evidence" value="ECO:0007669"/>
    <property type="project" value="InterPro"/>
</dbReference>
<comment type="caution">
    <text evidence="6">The sequence shown here is derived from an EMBL/GenBank/DDBJ whole genome shotgun (WGS) entry which is preliminary data.</text>
</comment>
<evidence type="ECO:0000256" key="3">
    <source>
        <dbReference type="ARBA" id="ARBA00023163"/>
    </source>
</evidence>
<keyword evidence="1" id="KW-0677">Repeat</keyword>
<dbReference type="PATRIC" id="fig|1423810.4.peg.405"/>
<evidence type="ECO:0000313" key="6">
    <source>
        <dbReference type="EMBL" id="KRM88111.1"/>
    </source>
</evidence>
<dbReference type="InterPro" id="IPR016152">
    <property type="entry name" value="PTrfase/Anion_transptr"/>
</dbReference>
<dbReference type="SUPFAM" id="SSF63520">
    <property type="entry name" value="PTS-regulatory domain, PRD"/>
    <property type="match status" value="1"/>
</dbReference>
<dbReference type="CDD" id="cd05568">
    <property type="entry name" value="PTS_IIB_bgl_like"/>
    <property type="match status" value="1"/>
</dbReference>
<evidence type="ECO:0000259" key="4">
    <source>
        <dbReference type="PROSITE" id="PS51094"/>
    </source>
</evidence>
<dbReference type="PROSITE" id="PS51094">
    <property type="entry name" value="PTS_EIIA_TYPE_2"/>
    <property type="match status" value="1"/>
</dbReference>
<dbReference type="Gene3D" id="1.10.10.10">
    <property type="entry name" value="Winged helix-like DNA-binding domain superfamily/Winged helix DNA-binding domain"/>
    <property type="match status" value="1"/>
</dbReference>
<evidence type="ECO:0000256" key="2">
    <source>
        <dbReference type="ARBA" id="ARBA00023015"/>
    </source>
</evidence>
<dbReference type="InterPro" id="IPR036634">
    <property type="entry name" value="PRD_sf"/>
</dbReference>
<dbReference type="Pfam" id="PF00359">
    <property type="entry name" value="PTS_EIIA_2"/>
    <property type="match status" value="1"/>
</dbReference>
<evidence type="ECO:0000259" key="5">
    <source>
        <dbReference type="PROSITE" id="PS51372"/>
    </source>
</evidence>
<dbReference type="EMBL" id="AYZK01000001">
    <property type="protein sequence ID" value="KRM88111.1"/>
    <property type="molecule type" value="Genomic_DNA"/>
</dbReference>
<keyword evidence="2" id="KW-0805">Transcription regulation</keyword>
<sequence>MRTYVILKKLSQTKSFLPLNYFVESLQVSRRTVQKELSFIKKSGPRHGYQLLSEYGRGYSLEVIDKKQFKQFLATLSSEESVINEEQLVVDILIKLLTIPKWEYVAVSELVRTTGFSSTFLYSKLNTIDKFAESFNLRLERKSHFGIRLIGSDHAIRKLMLELYQKGDNSLDSLVSERVGNFSEYERVAEDCIRDHHLRIGYYEFQTILSWLKILVLHETTNQLYDIESNIFSLQNVPLKKLDRVLKDVAKNFQINISQEILKEFEMLVNESVQSETFVQPNVNKTYLKAKIVSFFEATDAKNGTDYSDDTNFVDGLVTHLVFLLERIDKKVVYKNPLLLELCIRYPLVFDLVLKFSKFLEKVLNIKVSNDELGFIAVHFLNHEATEKNKRIRKYERVAVICTTGGGVSNLIRTQIIGIFPEANVRAFSFWQENDIEAFGPDLIFSVIPLKHSLKVPILYIKELLTRSDIENIKQVLFLNESSQIAPEKISTDQNYLTLFKANLFTTQQPLDYSTIIQSMSKQIVEQGYGDSDFVTNVLKREKYMSTVYNNGIAMPHPIEMKGVSSAVGVRIVKPSISEKGKDVKLVFMVCLARDDFRYYSRISDCIFNLMQNEQKIIEIYNNPTFPNLISILKEMGE</sequence>
<dbReference type="Gene3D" id="3.40.930.10">
    <property type="entry name" value="Mannitol-specific EII, Chain A"/>
    <property type="match status" value="1"/>
</dbReference>
<dbReference type="STRING" id="1423810.FD19_GL000400"/>
<dbReference type="PANTHER" id="PTHR30185">
    <property type="entry name" value="CRYPTIC BETA-GLUCOSIDE BGL OPERON ANTITERMINATOR"/>
    <property type="match status" value="1"/>
</dbReference>
<dbReference type="PANTHER" id="PTHR30185:SF18">
    <property type="entry name" value="TRANSCRIPTIONAL REGULATOR MTLR"/>
    <property type="match status" value="1"/>
</dbReference>
<dbReference type="InterPro" id="IPR036388">
    <property type="entry name" value="WH-like_DNA-bd_sf"/>
</dbReference>
<dbReference type="SUPFAM" id="SSF55804">
    <property type="entry name" value="Phoshotransferase/anion transport protein"/>
    <property type="match status" value="1"/>
</dbReference>
<evidence type="ECO:0000313" key="7">
    <source>
        <dbReference type="Proteomes" id="UP000051789"/>
    </source>
</evidence>
<protein>
    <submittedName>
        <fullName evidence="6">PTS system iia component</fullName>
    </submittedName>
</protein>
<name>A0A0R2C8C7_9LACO</name>
<dbReference type="Pfam" id="PF08279">
    <property type="entry name" value="HTH_11"/>
    <property type="match status" value="1"/>
</dbReference>
<reference evidence="6 7" key="1">
    <citation type="journal article" date="2015" name="Genome Announc.">
        <title>Expanding the biotechnology potential of lactobacilli through comparative genomics of 213 strains and associated genera.</title>
        <authorList>
            <person name="Sun Z."/>
            <person name="Harris H.M."/>
            <person name="McCann A."/>
            <person name="Guo C."/>
            <person name="Argimon S."/>
            <person name="Zhang W."/>
            <person name="Yang X."/>
            <person name="Jeffery I.B."/>
            <person name="Cooney J.C."/>
            <person name="Kagawa T.F."/>
            <person name="Liu W."/>
            <person name="Song Y."/>
            <person name="Salvetti E."/>
            <person name="Wrobel A."/>
            <person name="Rasinkangas P."/>
            <person name="Parkhill J."/>
            <person name="Rea M.C."/>
            <person name="O'Sullivan O."/>
            <person name="Ritari J."/>
            <person name="Douillard F.P."/>
            <person name="Paul Ross R."/>
            <person name="Yang R."/>
            <person name="Briner A.E."/>
            <person name="Felis G.E."/>
            <person name="de Vos W.M."/>
            <person name="Barrangou R."/>
            <person name="Klaenhammer T.R."/>
            <person name="Caufield P.W."/>
            <person name="Cui Y."/>
            <person name="Zhang H."/>
            <person name="O'Toole P.W."/>
        </authorList>
    </citation>
    <scope>NUCLEOTIDE SEQUENCE [LARGE SCALE GENOMIC DNA]</scope>
    <source>
        <strain evidence="6 7">DSM 22698</strain>
    </source>
</reference>
<dbReference type="Gene3D" id="1.10.1790.10">
    <property type="entry name" value="PRD domain"/>
    <property type="match status" value="1"/>
</dbReference>
<dbReference type="RefSeq" id="WP_056968998.1">
    <property type="nucleotide sequence ID" value="NZ_AYZK01000001.1"/>
</dbReference>
<dbReference type="InterPro" id="IPR050661">
    <property type="entry name" value="BglG_antiterminators"/>
</dbReference>
<dbReference type="AlphaFoldDB" id="A0A0R2C8C7"/>